<evidence type="ECO:0000256" key="1">
    <source>
        <dbReference type="SAM" id="Coils"/>
    </source>
</evidence>
<gene>
    <name evidence="2" type="ORF">SAMN05421740_101311</name>
</gene>
<keyword evidence="1" id="KW-0175">Coiled coil</keyword>
<protein>
    <submittedName>
        <fullName evidence="2">Uncharacterized protein</fullName>
    </submittedName>
</protein>
<dbReference type="RefSeq" id="WP_143053766.1">
    <property type="nucleotide sequence ID" value="NZ_FNZR01000001.1"/>
</dbReference>
<dbReference type="Proteomes" id="UP000198916">
    <property type="component" value="Unassembled WGS sequence"/>
</dbReference>
<dbReference type="AlphaFoldDB" id="A0A1H7FDC2"/>
<keyword evidence="3" id="KW-1185">Reference proteome</keyword>
<proteinExistence type="predicted"/>
<organism evidence="2 3">
    <name type="scientific">Parapedobacter koreensis</name>
    <dbReference type="NCBI Taxonomy" id="332977"/>
    <lineage>
        <taxon>Bacteria</taxon>
        <taxon>Pseudomonadati</taxon>
        <taxon>Bacteroidota</taxon>
        <taxon>Sphingobacteriia</taxon>
        <taxon>Sphingobacteriales</taxon>
        <taxon>Sphingobacteriaceae</taxon>
        <taxon>Parapedobacter</taxon>
    </lineage>
</organism>
<sequence length="388" mass="44637">MRLTKFLEKYGNATTAHVEVQPDDRQSLYEVLDYLPTKLEQRISDSTTNEALAIFIRQTQLQLTARADTAYAAFLEYSKRGSPLASVFAEINSKLISVLKYLYKHYADHFDHSLATPEGMPREHISDGTEVIEKLKEIGVDKDLIELVNELLYDEQSTDPENSTWAHFHYRGKLASQLNTTIGQHKKTGEDATISIIESLVCCNVNKLGFYRYMVSYIDRITATNTTFEEKEEQLEALLKKMERVRITPKMAYHTKPGHIRDYFIGCIMSELDRLKRNRDSANQQRRGPNDNNGNSFYFSVSTTIEGLLLLAWLMTEVGFIKTALHSRLYAFISNHIRTERTDNPSIKNMQNRFGPEHATSKTVNKIRAVLTQMIRILDDHFGRPKNK</sequence>
<accession>A0A1H7FDC2</accession>
<reference evidence="3" key="1">
    <citation type="submission" date="2016-10" db="EMBL/GenBank/DDBJ databases">
        <authorList>
            <person name="Varghese N."/>
            <person name="Submissions S."/>
        </authorList>
    </citation>
    <scope>NUCLEOTIDE SEQUENCE [LARGE SCALE GENOMIC DNA]</scope>
    <source>
        <strain evidence="3">Jip14</strain>
    </source>
</reference>
<dbReference type="OrthoDB" id="749529at2"/>
<evidence type="ECO:0000313" key="2">
    <source>
        <dbReference type="EMBL" id="SEK23978.1"/>
    </source>
</evidence>
<dbReference type="EMBL" id="FNZR01000001">
    <property type="protein sequence ID" value="SEK23978.1"/>
    <property type="molecule type" value="Genomic_DNA"/>
</dbReference>
<feature type="coiled-coil region" evidence="1">
    <location>
        <begin position="221"/>
        <end position="285"/>
    </location>
</feature>
<name>A0A1H7FDC2_9SPHI</name>
<evidence type="ECO:0000313" key="3">
    <source>
        <dbReference type="Proteomes" id="UP000198916"/>
    </source>
</evidence>